<dbReference type="Gene3D" id="2.30.42.10">
    <property type="match status" value="1"/>
</dbReference>
<dbReference type="PROSITE" id="PS50106">
    <property type="entry name" value="PDZ"/>
    <property type="match status" value="1"/>
</dbReference>
<dbReference type="SMART" id="SM00228">
    <property type="entry name" value="PDZ"/>
    <property type="match status" value="1"/>
</dbReference>
<evidence type="ECO:0000259" key="1">
    <source>
        <dbReference type="PROSITE" id="PS50106"/>
    </source>
</evidence>
<dbReference type="SUPFAM" id="SSF50156">
    <property type="entry name" value="PDZ domain-like"/>
    <property type="match status" value="1"/>
</dbReference>
<dbReference type="AlphaFoldDB" id="A0A5C6E3N3"/>
<dbReference type="OrthoDB" id="251597at2"/>
<accession>A0A5C6E3N3</accession>
<organism evidence="2 3">
    <name type="scientific">Novipirellula artificiosorum</name>
    <dbReference type="NCBI Taxonomy" id="2528016"/>
    <lineage>
        <taxon>Bacteria</taxon>
        <taxon>Pseudomonadati</taxon>
        <taxon>Planctomycetota</taxon>
        <taxon>Planctomycetia</taxon>
        <taxon>Pirellulales</taxon>
        <taxon>Pirellulaceae</taxon>
        <taxon>Novipirellula</taxon>
    </lineage>
</organism>
<feature type="domain" description="PDZ" evidence="1">
    <location>
        <begin position="284"/>
        <end position="336"/>
    </location>
</feature>
<keyword evidence="3" id="KW-1185">Reference proteome</keyword>
<dbReference type="Pfam" id="PF13180">
    <property type="entry name" value="PDZ_2"/>
    <property type="match status" value="1"/>
</dbReference>
<reference evidence="2 3" key="1">
    <citation type="submission" date="2019-02" db="EMBL/GenBank/DDBJ databases">
        <title>Deep-cultivation of Planctomycetes and their phenomic and genomic characterization uncovers novel biology.</title>
        <authorList>
            <person name="Wiegand S."/>
            <person name="Jogler M."/>
            <person name="Boedeker C."/>
            <person name="Pinto D."/>
            <person name="Vollmers J."/>
            <person name="Rivas-Marin E."/>
            <person name="Kohn T."/>
            <person name="Peeters S.H."/>
            <person name="Heuer A."/>
            <person name="Rast P."/>
            <person name="Oberbeckmann S."/>
            <person name="Bunk B."/>
            <person name="Jeske O."/>
            <person name="Meyerdierks A."/>
            <person name="Storesund J.E."/>
            <person name="Kallscheuer N."/>
            <person name="Luecker S."/>
            <person name="Lage O.M."/>
            <person name="Pohl T."/>
            <person name="Merkel B.J."/>
            <person name="Hornburger P."/>
            <person name="Mueller R.-W."/>
            <person name="Bruemmer F."/>
            <person name="Labrenz M."/>
            <person name="Spormann A.M."/>
            <person name="Op Den Camp H."/>
            <person name="Overmann J."/>
            <person name="Amann R."/>
            <person name="Jetten M.S.M."/>
            <person name="Mascher T."/>
            <person name="Medema M.H."/>
            <person name="Devos D.P."/>
            <person name="Kaster A.-K."/>
            <person name="Ovreas L."/>
            <person name="Rohde M."/>
            <person name="Galperin M.Y."/>
            <person name="Jogler C."/>
        </authorList>
    </citation>
    <scope>NUCLEOTIDE SEQUENCE [LARGE SCALE GENOMIC DNA]</scope>
    <source>
        <strain evidence="2 3">Poly41</strain>
    </source>
</reference>
<dbReference type="InterPro" id="IPR011989">
    <property type="entry name" value="ARM-like"/>
</dbReference>
<sequence length="378" mass="41884">MNRFILALLLGLFHFTLTVVPGFSQTNAEQDAESDPVLRVWVEQLGSEQFHQRKSATAKLIKAGPKAVPALVEAMASADLETIDRAVHCLSEIAMKQSPDNEEGAWGELLRLSRSAGSRATLSQAAIDEIRDARESQAVIMLARSGVTVGLDLFMVRAVSTPQMVVQIDENWSGELEPLRWLRWIQEIEFARVKGDAIRKEVIERLIEMPKLNTIAIVEGKVDANVIELLQRMQRVNSLEFRYVPLTPEMGDEIVKIPIRVSLNLMGTGIPVAKVEQMRTQLPGLHIDHRQGGFLGVQCYSGFNICRINEVLEGKPAEKAGLLPGDEILGIDDAAVTKFEDLQDAINQKVPGDEVEVLFRRGGVEQTVTLKLGKYGDE</sequence>
<dbReference type="RefSeq" id="WP_146524613.1">
    <property type="nucleotide sequence ID" value="NZ_SJPV01000001.1"/>
</dbReference>
<evidence type="ECO:0000313" key="2">
    <source>
        <dbReference type="EMBL" id="TWU42587.1"/>
    </source>
</evidence>
<dbReference type="InterPro" id="IPR036034">
    <property type="entry name" value="PDZ_sf"/>
</dbReference>
<name>A0A5C6E3N3_9BACT</name>
<proteinExistence type="predicted"/>
<dbReference type="InterPro" id="IPR001478">
    <property type="entry name" value="PDZ"/>
</dbReference>
<dbReference type="EMBL" id="SJPV01000001">
    <property type="protein sequence ID" value="TWU42587.1"/>
    <property type="molecule type" value="Genomic_DNA"/>
</dbReference>
<dbReference type="Proteomes" id="UP000319143">
    <property type="component" value="Unassembled WGS sequence"/>
</dbReference>
<comment type="caution">
    <text evidence="2">The sequence shown here is derived from an EMBL/GenBank/DDBJ whole genome shotgun (WGS) entry which is preliminary data.</text>
</comment>
<evidence type="ECO:0000313" key="3">
    <source>
        <dbReference type="Proteomes" id="UP000319143"/>
    </source>
</evidence>
<dbReference type="CDD" id="cd06779">
    <property type="entry name" value="cpPDZ_Deg_HtrA-like"/>
    <property type="match status" value="1"/>
</dbReference>
<protein>
    <submittedName>
        <fullName evidence="2">PDZ domain (Also known as DHR or GLGF)</fullName>
    </submittedName>
</protein>
<dbReference type="Gene3D" id="1.25.10.10">
    <property type="entry name" value="Leucine-rich Repeat Variant"/>
    <property type="match status" value="1"/>
</dbReference>
<gene>
    <name evidence="2" type="ORF">Poly41_08850</name>
</gene>